<reference evidence="2 3" key="1">
    <citation type="journal article" date="2015" name="Genome Announc.">
        <title>Genome Assemblies of Three Soil-Associated Devosia species: D. insulae, D. limi, and D. soli.</title>
        <authorList>
            <person name="Hassan Y.I."/>
            <person name="Lepp D."/>
            <person name="Zhou T."/>
        </authorList>
    </citation>
    <scope>NUCLEOTIDE SEQUENCE [LARGE SCALE GENOMIC DNA]</scope>
    <source>
        <strain evidence="2 3">DS-56</strain>
    </source>
</reference>
<evidence type="ECO:0000313" key="2">
    <source>
        <dbReference type="EMBL" id="OEO28802.1"/>
    </source>
</evidence>
<dbReference type="Proteomes" id="UP000095463">
    <property type="component" value="Unassembled WGS sequence"/>
</dbReference>
<dbReference type="InterPro" id="IPR012338">
    <property type="entry name" value="Beta-lactam/transpept-like"/>
</dbReference>
<dbReference type="InterPro" id="IPR050789">
    <property type="entry name" value="Diverse_Enzym_Activities"/>
</dbReference>
<proteinExistence type="predicted"/>
<dbReference type="AlphaFoldDB" id="A0A1E5XJN4"/>
<dbReference type="Pfam" id="PF00144">
    <property type="entry name" value="Beta-lactamase"/>
    <property type="match status" value="1"/>
</dbReference>
<accession>A0A1E5XJN4</accession>
<dbReference type="RefSeq" id="WP_069911915.1">
    <property type="nucleotide sequence ID" value="NZ_LAJE02000355.1"/>
</dbReference>
<name>A0A1E5XJN4_9HYPH</name>
<sequence>MSLEKNIDAAIDAALVSRIVGCVVLVNQGGKEVYARTAGLADREANRQLERNAIFRLASVTKPIVATAALKMMEAGLLGLDDPVSKYLPYFTPASPDGVVRPITIRQLLSHTAGLSYETTPSDVAPGMSGPYITLEENLRRLAKAPLVFAPGTGWAYGTSIDVVGGVLAAINGSSLEAAVRRYAADPVGMADWGFTPTDPTRVTANYHNGDLPAPSIVPPVLISPDNSPWDTDRIFRADAPQSGGGGSCGTADDAMKMLEVYNGGSFLKPASVEEAFTNQIGNLPRREGDAGKRFTVLGAIIDDPEAARSPCPVGTLDWGGAWGHNWIIDRTNRLSIVVCTNVAPEGCNGPFREDIRDAVYAAL</sequence>
<dbReference type="InterPro" id="IPR001466">
    <property type="entry name" value="Beta-lactam-related"/>
</dbReference>
<evidence type="ECO:0000259" key="1">
    <source>
        <dbReference type="Pfam" id="PF00144"/>
    </source>
</evidence>
<gene>
    <name evidence="2" type="ORF">VW23_003030</name>
</gene>
<evidence type="ECO:0000313" key="3">
    <source>
        <dbReference type="Proteomes" id="UP000095463"/>
    </source>
</evidence>
<dbReference type="PANTHER" id="PTHR43283:SF3">
    <property type="entry name" value="BETA-LACTAMASE FAMILY PROTEIN (AFU_ORTHOLOGUE AFUA_5G07500)"/>
    <property type="match status" value="1"/>
</dbReference>
<dbReference type="SUPFAM" id="SSF56601">
    <property type="entry name" value="beta-lactamase/transpeptidase-like"/>
    <property type="match status" value="1"/>
</dbReference>
<organism evidence="2 3">
    <name type="scientific">Devosia insulae DS-56</name>
    <dbReference type="NCBI Taxonomy" id="1116389"/>
    <lineage>
        <taxon>Bacteria</taxon>
        <taxon>Pseudomonadati</taxon>
        <taxon>Pseudomonadota</taxon>
        <taxon>Alphaproteobacteria</taxon>
        <taxon>Hyphomicrobiales</taxon>
        <taxon>Devosiaceae</taxon>
        <taxon>Devosia</taxon>
    </lineage>
</organism>
<comment type="caution">
    <text evidence="2">The sequence shown here is derived from an EMBL/GenBank/DDBJ whole genome shotgun (WGS) entry which is preliminary data.</text>
</comment>
<dbReference type="OrthoDB" id="9808046at2"/>
<dbReference type="PANTHER" id="PTHR43283">
    <property type="entry name" value="BETA-LACTAMASE-RELATED"/>
    <property type="match status" value="1"/>
</dbReference>
<protein>
    <recommendedName>
        <fullName evidence="1">Beta-lactamase-related domain-containing protein</fullName>
    </recommendedName>
</protein>
<dbReference type="EMBL" id="LAJE02000355">
    <property type="protein sequence ID" value="OEO28802.1"/>
    <property type="molecule type" value="Genomic_DNA"/>
</dbReference>
<dbReference type="Gene3D" id="3.40.710.10">
    <property type="entry name" value="DD-peptidase/beta-lactamase superfamily"/>
    <property type="match status" value="1"/>
</dbReference>
<keyword evidence="3" id="KW-1185">Reference proteome</keyword>
<feature type="domain" description="Beta-lactamase-related" evidence="1">
    <location>
        <begin position="9"/>
        <end position="346"/>
    </location>
</feature>